<sequence length="479" mass="54211">MELNHEELLLPVSPTGEYMRSSALSIAVYGVLEMEKPIEDDDNALAMRLLKDVFLPINPRFSSIMITEKNGEKKWKRVEVKLEEHVKIPIFPQGMSLEYYDKCLKNYTEKIAMENFPHDRPLWEVHLIKYPTSNAAGNIVFKLHHALGDGYSLVGALLSCLQRMDNPSLPLTFPSRESKTNSLSNENEKSSSVFGFIPQTFSRVFNTCQDFGFGILKSTVMKDDYSPIRSSEEEIECRQITMNDINISLDRIKQISTRLKVTINDVIVGAISYGTRLYMEEMDFKSSTSNSTALVVLNTRATGGYKSVSEMIKPNSEMPWGNHIAFMHVQLPKLRASLSSSKPLDFVFDARQSILRKRNSAAVYLNAILLQVIRKIRGSEATARFFYDIFRNSSFTVTNLIGPLEKMSLADRPIKGLYFFASGVPQNITCTILSYMGNVRMCFTVEKDFIDSSKFISCIQNAFDTIFQAAVHPNSKCTT</sequence>
<keyword evidence="2" id="KW-1185">Reference proteome</keyword>
<protein>
    <submittedName>
        <fullName evidence="1">Uncharacterized protein</fullName>
    </submittedName>
</protein>
<gene>
    <name evidence="1" type="ORF">M9H77_29738</name>
</gene>
<evidence type="ECO:0000313" key="1">
    <source>
        <dbReference type="EMBL" id="KAI5652551.1"/>
    </source>
</evidence>
<organism evidence="1 2">
    <name type="scientific">Catharanthus roseus</name>
    <name type="common">Madagascar periwinkle</name>
    <name type="synonym">Vinca rosea</name>
    <dbReference type="NCBI Taxonomy" id="4058"/>
    <lineage>
        <taxon>Eukaryota</taxon>
        <taxon>Viridiplantae</taxon>
        <taxon>Streptophyta</taxon>
        <taxon>Embryophyta</taxon>
        <taxon>Tracheophyta</taxon>
        <taxon>Spermatophyta</taxon>
        <taxon>Magnoliopsida</taxon>
        <taxon>eudicotyledons</taxon>
        <taxon>Gunneridae</taxon>
        <taxon>Pentapetalae</taxon>
        <taxon>asterids</taxon>
        <taxon>lamiids</taxon>
        <taxon>Gentianales</taxon>
        <taxon>Apocynaceae</taxon>
        <taxon>Rauvolfioideae</taxon>
        <taxon>Vinceae</taxon>
        <taxon>Catharanthinae</taxon>
        <taxon>Catharanthus</taxon>
    </lineage>
</organism>
<comment type="caution">
    <text evidence="1">The sequence shown here is derived from an EMBL/GenBank/DDBJ whole genome shotgun (WGS) entry which is preliminary data.</text>
</comment>
<proteinExistence type="predicted"/>
<dbReference type="EMBL" id="CM044707">
    <property type="protein sequence ID" value="KAI5652551.1"/>
    <property type="molecule type" value="Genomic_DNA"/>
</dbReference>
<reference evidence="2" key="1">
    <citation type="journal article" date="2023" name="Nat. Plants">
        <title>Single-cell RNA sequencing provides a high-resolution roadmap for understanding the multicellular compartmentation of specialized metabolism.</title>
        <authorList>
            <person name="Sun S."/>
            <person name="Shen X."/>
            <person name="Li Y."/>
            <person name="Li Y."/>
            <person name="Wang S."/>
            <person name="Li R."/>
            <person name="Zhang H."/>
            <person name="Shen G."/>
            <person name="Guo B."/>
            <person name="Wei J."/>
            <person name="Xu J."/>
            <person name="St-Pierre B."/>
            <person name="Chen S."/>
            <person name="Sun C."/>
        </authorList>
    </citation>
    <scope>NUCLEOTIDE SEQUENCE [LARGE SCALE GENOMIC DNA]</scope>
</reference>
<dbReference type="Proteomes" id="UP001060085">
    <property type="component" value="Linkage Group LG07"/>
</dbReference>
<accession>A0ACB9ZW68</accession>
<evidence type="ECO:0000313" key="2">
    <source>
        <dbReference type="Proteomes" id="UP001060085"/>
    </source>
</evidence>
<name>A0ACB9ZW68_CATRO</name>